<dbReference type="Proteomes" id="UP000886501">
    <property type="component" value="Unassembled WGS sequence"/>
</dbReference>
<accession>A0ACB6ZQA4</accession>
<organism evidence="1 2">
    <name type="scientific">Thelephora ganbajun</name>
    <name type="common">Ganba fungus</name>
    <dbReference type="NCBI Taxonomy" id="370292"/>
    <lineage>
        <taxon>Eukaryota</taxon>
        <taxon>Fungi</taxon>
        <taxon>Dikarya</taxon>
        <taxon>Basidiomycota</taxon>
        <taxon>Agaricomycotina</taxon>
        <taxon>Agaricomycetes</taxon>
        <taxon>Thelephorales</taxon>
        <taxon>Thelephoraceae</taxon>
        <taxon>Thelephora</taxon>
    </lineage>
</organism>
<protein>
    <submittedName>
        <fullName evidence="1">Uncharacterized protein</fullName>
    </submittedName>
</protein>
<keyword evidence="2" id="KW-1185">Reference proteome</keyword>
<dbReference type="EMBL" id="MU117973">
    <property type="protein sequence ID" value="KAF9651714.1"/>
    <property type="molecule type" value="Genomic_DNA"/>
</dbReference>
<name>A0ACB6ZQA4_THEGA</name>
<comment type="caution">
    <text evidence="1">The sequence shown here is derived from an EMBL/GenBank/DDBJ whole genome shotgun (WGS) entry which is preliminary data.</text>
</comment>
<evidence type="ECO:0000313" key="2">
    <source>
        <dbReference type="Proteomes" id="UP000886501"/>
    </source>
</evidence>
<gene>
    <name evidence="1" type="ORF">BDM02DRAFT_3184230</name>
</gene>
<reference evidence="1" key="1">
    <citation type="submission" date="2019-10" db="EMBL/GenBank/DDBJ databases">
        <authorList>
            <consortium name="DOE Joint Genome Institute"/>
            <person name="Kuo A."/>
            <person name="Miyauchi S."/>
            <person name="Kiss E."/>
            <person name="Drula E."/>
            <person name="Kohler A."/>
            <person name="Sanchez-Garcia M."/>
            <person name="Andreopoulos B."/>
            <person name="Barry K.W."/>
            <person name="Bonito G."/>
            <person name="Buee M."/>
            <person name="Carver A."/>
            <person name="Chen C."/>
            <person name="Cichocki N."/>
            <person name="Clum A."/>
            <person name="Culley D."/>
            <person name="Crous P.W."/>
            <person name="Fauchery L."/>
            <person name="Girlanda M."/>
            <person name="Hayes R."/>
            <person name="Keri Z."/>
            <person name="Labutti K."/>
            <person name="Lipzen A."/>
            <person name="Lombard V."/>
            <person name="Magnuson J."/>
            <person name="Maillard F."/>
            <person name="Morin E."/>
            <person name="Murat C."/>
            <person name="Nolan M."/>
            <person name="Ohm R."/>
            <person name="Pangilinan J."/>
            <person name="Pereira M."/>
            <person name="Perotto S."/>
            <person name="Peter M."/>
            <person name="Riley R."/>
            <person name="Sitrit Y."/>
            <person name="Stielow B."/>
            <person name="Szollosi G."/>
            <person name="Zifcakova L."/>
            <person name="Stursova M."/>
            <person name="Spatafora J.W."/>
            <person name="Tedersoo L."/>
            <person name="Vaario L.-M."/>
            <person name="Yamada A."/>
            <person name="Yan M."/>
            <person name="Wang P."/>
            <person name="Xu J."/>
            <person name="Bruns T."/>
            <person name="Baldrian P."/>
            <person name="Vilgalys R."/>
            <person name="Henrissat B."/>
            <person name="Grigoriev I.V."/>
            <person name="Hibbett D."/>
            <person name="Nagy L.G."/>
            <person name="Martin F.M."/>
        </authorList>
    </citation>
    <scope>NUCLEOTIDE SEQUENCE</scope>
    <source>
        <strain evidence="1">P2</strain>
    </source>
</reference>
<sequence length="218" mass="24727">MGFLTLLNRVDGNRRSIDFSPLKDQDVIVLVDNSTRMLRKGRWDEVGRVIGKLATKVWKCNNRGIVIHFLNQQAQASTKLKTRSKTVQLFDETTLYYGQPIGARLNDLFNQYVRDSYDEDIGRTRVILVVSDGMSTDDLESVLANISKRLDELEWSKTQLKIQLVQVGNDWSATQFLQRLKEDLPAKHNITDLVSIELCDGSPLTIAKLEGVLSKGFV</sequence>
<proteinExistence type="predicted"/>
<evidence type="ECO:0000313" key="1">
    <source>
        <dbReference type="EMBL" id="KAF9651714.1"/>
    </source>
</evidence>
<reference evidence="1" key="2">
    <citation type="journal article" date="2020" name="Nat. Commun.">
        <title>Large-scale genome sequencing of mycorrhizal fungi provides insights into the early evolution of symbiotic traits.</title>
        <authorList>
            <person name="Miyauchi S."/>
            <person name="Kiss E."/>
            <person name="Kuo A."/>
            <person name="Drula E."/>
            <person name="Kohler A."/>
            <person name="Sanchez-Garcia M."/>
            <person name="Morin E."/>
            <person name="Andreopoulos B."/>
            <person name="Barry K.W."/>
            <person name="Bonito G."/>
            <person name="Buee M."/>
            <person name="Carver A."/>
            <person name="Chen C."/>
            <person name="Cichocki N."/>
            <person name="Clum A."/>
            <person name="Culley D."/>
            <person name="Crous P.W."/>
            <person name="Fauchery L."/>
            <person name="Girlanda M."/>
            <person name="Hayes R.D."/>
            <person name="Keri Z."/>
            <person name="LaButti K."/>
            <person name="Lipzen A."/>
            <person name="Lombard V."/>
            <person name="Magnuson J."/>
            <person name="Maillard F."/>
            <person name="Murat C."/>
            <person name="Nolan M."/>
            <person name="Ohm R.A."/>
            <person name="Pangilinan J."/>
            <person name="Pereira M.F."/>
            <person name="Perotto S."/>
            <person name="Peter M."/>
            <person name="Pfister S."/>
            <person name="Riley R."/>
            <person name="Sitrit Y."/>
            <person name="Stielow J.B."/>
            <person name="Szollosi G."/>
            <person name="Zifcakova L."/>
            <person name="Stursova M."/>
            <person name="Spatafora J.W."/>
            <person name="Tedersoo L."/>
            <person name="Vaario L.M."/>
            <person name="Yamada A."/>
            <person name="Yan M."/>
            <person name="Wang P."/>
            <person name="Xu J."/>
            <person name="Bruns T."/>
            <person name="Baldrian P."/>
            <person name="Vilgalys R."/>
            <person name="Dunand C."/>
            <person name="Henrissat B."/>
            <person name="Grigoriev I.V."/>
            <person name="Hibbett D."/>
            <person name="Nagy L.G."/>
            <person name="Martin F.M."/>
        </authorList>
    </citation>
    <scope>NUCLEOTIDE SEQUENCE</scope>
    <source>
        <strain evidence="1">P2</strain>
    </source>
</reference>